<dbReference type="Pfam" id="PF00750">
    <property type="entry name" value="tRNA-synt_1d"/>
    <property type="match status" value="2"/>
</dbReference>
<dbReference type="HAMAP" id="MF_00123">
    <property type="entry name" value="Arg_tRNA_synth"/>
    <property type="match status" value="1"/>
</dbReference>
<dbReference type="InterPro" id="IPR001278">
    <property type="entry name" value="Arg-tRNA-ligase"/>
</dbReference>
<gene>
    <name evidence="11" type="primary">argS</name>
    <name evidence="15" type="ORF">ESP70_010955</name>
</gene>
<dbReference type="EC" id="6.1.1.19" evidence="11"/>
<keyword evidence="7 11" id="KW-0067">ATP-binding</keyword>
<evidence type="ECO:0000256" key="1">
    <source>
        <dbReference type="ARBA" id="ARBA00004496"/>
    </source>
</evidence>
<dbReference type="OrthoDB" id="9803211at2"/>
<dbReference type="RefSeq" id="WP_149689298.1">
    <property type="nucleotide sequence ID" value="NZ_SDPQ02000002.1"/>
</dbReference>
<dbReference type="Pfam" id="PF05746">
    <property type="entry name" value="DALR_1"/>
    <property type="match status" value="1"/>
</dbReference>
<feature type="domain" description="DALR anticodon binding" evidence="13">
    <location>
        <begin position="431"/>
        <end position="554"/>
    </location>
</feature>
<dbReference type="Gene3D" id="3.30.1360.70">
    <property type="entry name" value="Arginyl tRNA synthetase N-terminal domain"/>
    <property type="match status" value="1"/>
</dbReference>
<keyword evidence="9 11" id="KW-0030">Aminoacyl-tRNA synthetase</keyword>
<dbReference type="InterPro" id="IPR005148">
    <property type="entry name" value="Arg-tRNA-synth_N"/>
</dbReference>
<keyword evidence="16" id="KW-1185">Reference proteome</keyword>
<feature type="domain" description="Arginyl tRNA synthetase N-terminal" evidence="14">
    <location>
        <begin position="4"/>
        <end position="94"/>
    </location>
</feature>
<dbReference type="AlphaFoldDB" id="A0A5M4FGE2"/>
<comment type="caution">
    <text evidence="15">The sequence shown here is derived from an EMBL/GenBank/DDBJ whole genome shotgun (WGS) entry which is preliminary data.</text>
</comment>
<evidence type="ECO:0000256" key="11">
    <source>
        <dbReference type="HAMAP-Rule" id="MF_00123"/>
    </source>
</evidence>
<dbReference type="SUPFAM" id="SSF52374">
    <property type="entry name" value="Nucleotidylyl transferase"/>
    <property type="match status" value="1"/>
</dbReference>
<dbReference type="FunFam" id="3.40.50.620:FF:000062">
    <property type="entry name" value="Arginine--tRNA ligase"/>
    <property type="match status" value="1"/>
</dbReference>
<dbReference type="EMBL" id="SDPQ02000002">
    <property type="protein sequence ID" value="KAA1397853.1"/>
    <property type="molecule type" value="Genomic_DNA"/>
</dbReference>
<evidence type="ECO:0000313" key="16">
    <source>
        <dbReference type="Proteomes" id="UP000380867"/>
    </source>
</evidence>
<dbReference type="InterPro" id="IPR014729">
    <property type="entry name" value="Rossmann-like_a/b/a_fold"/>
</dbReference>
<comment type="similarity">
    <text evidence="2 11 12">Belongs to the class-I aminoacyl-tRNA synthetase family.</text>
</comment>
<dbReference type="Gene3D" id="1.10.730.10">
    <property type="entry name" value="Isoleucyl-tRNA Synthetase, Domain 1"/>
    <property type="match status" value="1"/>
</dbReference>
<dbReference type="FunFam" id="1.10.730.10:FF:000008">
    <property type="entry name" value="Arginine--tRNA ligase"/>
    <property type="match status" value="1"/>
</dbReference>
<evidence type="ECO:0000256" key="10">
    <source>
        <dbReference type="ARBA" id="ARBA00049339"/>
    </source>
</evidence>
<dbReference type="InterPro" id="IPR035684">
    <property type="entry name" value="ArgRS_core"/>
</dbReference>
<evidence type="ECO:0000256" key="8">
    <source>
        <dbReference type="ARBA" id="ARBA00022917"/>
    </source>
</evidence>
<keyword evidence="5 11" id="KW-0436">Ligase</keyword>
<dbReference type="SMART" id="SM01016">
    <property type="entry name" value="Arg_tRNA_synt_N"/>
    <property type="match status" value="1"/>
</dbReference>
<evidence type="ECO:0000256" key="6">
    <source>
        <dbReference type="ARBA" id="ARBA00022741"/>
    </source>
</evidence>
<dbReference type="GO" id="GO:0004814">
    <property type="term" value="F:arginine-tRNA ligase activity"/>
    <property type="evidence" value="ECO:0007669"/>
    <property type="project" value="UniProtKB-UniRule"/>
</dbReference>
<dbReference type="GO" id="GO:0006420">
    <property type="term" value="P:arginyl-tRNA aminoacylation"/>
    <property type="evidence" value="ECO:0007669"/>
    <property type="project" value="UniProtKB-UniRule"/>
</dbReference>
<dbReference type="GO" id="GO:0005524">
    <property type="term" value="F:ATP binding"/>
    <property type="evidence" value="ECO:0007669"/>
    <property type="project" value="UniProtKB-UniRule"/>
</dbReference>
<keyword evidence="6 11" id="KW-0547">Nucleotide-binding</keyword>
<dbReference type="SMART" id="SM00836">
    <property type="entry name" value="DALR_1"/>
    <property type="match status" value="1"/>
</dbReference>
<dbReference type="Pfam" id="PF03485">
    <property type="entry name" value="Arg_tRNA_synt_N"/>
    <property type="match status" value="1"/>
</dbReference>
<dbReference type="InterPro" id="IPR009080">
    <property type="entry name" value="tRNAsynth_Ia_anticodon-bd"/>
</dbReference>
<evidence type="ECO:0000256" key="12">
    <source>
        <dbReference type="RuleBase" id="RU363038"/>
    </source>
</evidence>
<evidence type="ECO:0000259" key="14">
    <source>
        <dbReference type="SMART" id="SM01016"/>
    </source>
</evidence>
<dbReference type="InterPro" id="IPR036695">
    <property type="entry name" value="Arg-tRNA-synth_N_sf"/>
</dbReference>
<dbReference type="SUPFAM" id="SSF47323">
    <property type="entry name" value="Anticodon-binding domain of a subclass of class I aminoacyl-tRNA synthetases"/>
    <property type="match status" value="1"/>
</dbReference>
<evidence type="ECO:0000256" key="2">
    <source>
        <dbReference type="ARBA" id="ARBA00005594"/>
    </source>
</evidence>
<dbReference type="PRINTS" id="PR01038">
    <property type="entry name" value="TRNASYNTHARG"/>
</dbReference>
<evidence type="ECO:0000256" key="9">
    <source>
        <dbReference type="ARBA" id="ARBA00023146"/>
    </source>
</evidence>
<dbReference type="Gene3D" id="3.40.50.620">
    <property type="entry name" value="HUPs"/>
    <property type="match status" value="1"/>
</dbReference>
<evidence type="ECO:0000313" key="15">
    <source>
        <dbReference type="EMBL" id="KAA1397853.1"/>
    </source>
</evidence>
<name>A0A5M4FGE2_9ACTN</name>
<dbReference type="NCBIfam" id="TIGR00456">
    <property type="entry name" value="argS"/>
    <property type="match status" value="1"/>
</dbReference>
<dbReference type="Proteomes" id="UP000380867">
    <property type="component" value="Unassembled WGS sequence"/>
</dbReference>
<organism evidence="15 16">
    <name type="scientific">Aeromicrobium ginsengisoli</name>
    <dbReference type="NCBI Taxonomy" id="363867"/>
    <lineage>
        <taxon>Bacteria</taxon>
        <taxon>Bacillati</taxon>
        <taxon>Actinomycetota</taxon>
        <taxon>Actinomycetes</taxon>
        <taxon>Propionibacteriales</taxon>
        <taxon>Nocardioidaceae</taxon>
        <taxon>Aeromicrobium</taxon>
    </lineage>
</organism>
<reference evidence="15" key="1">
    <citation type="submission" date="2019-09" db="EMBL/GenBank/DDBJ databases">
        <authorList>
            <person name="Li J."/>
        </authorList>
    </citation>
    <scope>NUCLEOTIDE SEQUENCE [LARGE SCALE GENOMIC DNA]</scope>
    <source>
        <strain evidence="15">JCM 14732</strain>
    </source>
</reference>
<keyword evidence="8 11" id="KW-0648">Protein biosynthesis</keyword>
<proteinExistence type="inferred from homology"/>
<dbReference type="SUPFAM" id="SSF55190">
    <property type="entry name" value="Arginyl-tRNA synthetase (ArgRS), N-terminal 'additional' domain"/>
    <property type="match status" value="1"/>
</dbReference>
<evidence type="ECO:0000256" key="5">
    <source>
        <dbReference type="ARBA" id="ARBA00022598"/>
    </source>
</evidence>
<dbReference type="InterPro" id="IPR008909">
    <property type="entry name" value="DALR_anticod-bd"/>
</dbReference>
<evidence type="ECO:0000256" key="3">
    <source>
        <dbReference type="ARBA" id="ARBA00011245"/>
    </source>
</evidence>
<evidence type="ECO:0000259" key="13">
    <source>
        <dbReference type="SMART" id="SM00836"/>
    </source>
</evidence>
<dbReference type="GO" id="GO:0005737">
    <property type="term" value="C:cytoplasm"/>
    <property type="evidence" value="ECO:0007669"/>
    <property type="project" value="UniProtKB-SubCell"/>
</dbReference>
<comment type="subcellular location">
    <subcellularLocation>
        <location evidence="1 11">Cytoplasm</location>
    </subcellularLocation>
</comment>
<sequence length="554" mass="59982">MTPEQLSAAIVGALTSLSEAGTITLPDGVPAEVLVERPKVKEHGDYATNIALQLAKKAGMNPREFAQLLADQLGAAVGIASAEIAGPGFLNIRVEAGAQGALAPQIVAAGTAYGTSDLYAGQKVNLEFVSANPTGPIHIGGVRWAAVGDSLGRILTAIGADVTREYYFNDHGMQIDRYSRSLLANARGEDAPEDGYGGQYIADIAATVLAKHPDALTLPDAEALETFRAEGVDLMFGEIKKSLHEFGVDFDVYFHENDLHESGAVERAIARLRELGMMYEQDDATWLRTSDFGDDKDRVVIKSDGQPAYISGDLAYYLNKRERGFDRCIIMLGADHHGYVSRMLAMCAAFGDTPGVNLELLIGQLVNLVRDGEPLRMSKRAGTVISLEDLVEAIGIDAARYALARYSTDSTIDLDLDLWAKQDSDNPVYYVQYAHARLSSIIRNAVDLGVVIDESTFDPSLLAVEQEGALLRALADYPRIVARAAELREPHRVARYLEDTAAAFHKFYDVAHVLPKGDEEPSDLHRARLMLVAATRQVIANGLGLLGVSAPERM</sequence>
<accession>A0A5M4FGE2</accession>
<dbReference type="PANTHER" id="PTHR11956:SF5">
    <property type="entry name" value="ARGININE--TRNA LIGASE, CYTOPLASMIC"/>
    <property type="match status" value="1"/>
</dbReference>
<dbReference type="InterPro" id="IPR001412">
    <property type="entry name" value="aa-tRNA-synth_I_CS"/>
</dbReference>
<comment type="catalytic activity">
    <reaction evidence="10 11">
        <text>tRNA(Arg) + L-arginine + ATP = L-arginyl-tRNA(Arg) + AMP + diphosphate</text>
        <dbReference type="Rhea" id="RHEA:20301"/>
        <dbReference type="Rhea" id="RHEA-COMP:9658"/>
        <dbReference type="Rhea" id="RHEA-COMP:9673"/>
        <dbReference type="ChEBI" id="CHEBI:30616"/>
        <dbReference type="ChEBI" id="CHEBI:32682"/>
        <dbReference type="ChEBI" id="CHEBI:33019"/>
        <dbReference type="ChEBI" id="CHEBI:78442"/>
        <dbReference type="ChEBI" id="CHEBI:78513"/>
        <dbReference type="ChEBI" id="CHEBI:456215"/>
        <dbReference type="EC" id="6.1.1.19"/>
    </reaction>
</comment>
<evidence type="ECO:0000256" key="7">
    <source>
        <dbReference type="ARBA" id="ARBA00022840"/>
    </source>
</evidence>
<feature type="short sequence motif" description="'HIGH' region" evidence="11">
    <location>
        <begin position="131"/>
        <end position="141"/>
    </location>
</feature>
<dbReference type="PROSITE" id="PS00178">
    <property type="entry name" value="AA_TRNA_LIGASE_I"/>
    <property type="match status" value="1"/>
</dbReference>
<evidence type="ECO:0000256" key="4">
    <source>
        <dbReference type="ARBA" id="ARBA00022490"/>
    </source>
</evidence>
<dbReference type="PANTHER" id="PTHR11956">
    <property type="entry name" value="ARGINYL-TRNA SYNTHETASE"/>
    <property type="match status" value="1"/>
</dbReference>
<dbReference type="CDD" id="cd00671">
    <property type="entry name" value="ArgRS_core"/>
    <property type="match status" value="1"/>
</dbReference>
<comment type="subunit">
    <text evidence="3 11">Monomer.</text>
</comment>
<protein>
    <recommendedName>
        <fullName evidence="11">Arginine--tRNA ligase</fullName>
        <ecNumber evidence="11">6.1.1.19</ecNumber>
    </recommendedName>
    <alternativeName>
        <fullName evidence="11">Arginyl-tRNA synthetase</fullName>
        <shortName evidence="11">ArgRS</shortName>
    </alternativeName>
</protein>
<keyword evidence="4 11" id="KW-0963">Cytoplasm</keyword>